<proteinExistence type="predicted"/>
<dbReference type="EMBL" id="LN794158">
    <property type="protein sequence ID" value="CEN56000.1"/>
    <property type="molecule type" value="Genomic_DNA"/>
</dbReference>
<dbReference type="HOGENOM" id="CLU_080967_0_0_4"/>
<gene>
    <name evidence="1" type="ORF">BN1209_0957</name>
</gene>
<dbReference type="KEGG" id="mbac:BN1209_0957"/>
<dbReference type="STRING" id="1581680.BN1209_0957"/>
<protein>
    <recommendedName>
        <fullName evidence="3">Methyltransferase domain-containing protein</fullName>
    </recommendedName>
</protein>
<evidence type="ECO:0000313" key="2">
    <source>
        <dbReference type="Proteomes" id="UP000056322"/>
    </source>
</evidence>
<dbReference type="Proteomes" id="UP000056322">
    <property type="component" value="Chromosome 1"/>
</dbReference>
<evidence type="ECO:0008006" key="3">
    <source>
        <dbReference type="Google" id="ProtNLM"/>
    </source>
</evidence>
<dbReference type="SUPFAM" id="SSF53335">
    <property type="entry name" value="S-adenosyl-L-methionine-dependent methyltransferases"/>
    <property type="match status" value="1"/>
</dbReference>
<name>A0A0B7IUL5_9PROT</name>
<evidence type="ECO:0000313" key="1">
    <source>
        <dbReference type="EMBL" id="CEN56000.1"/>
    </source>
</evidence>
<dbReference type="Gene3D" id="3.40.50.150">
    <property type="entry name" value="Vaccinia Virus protein VP39"/>
    <property type="match status" value="1"/>
</dbReference>
<dbReference type="CDD" id="cd02440">
    <property type="entry name" value="AdoMet_MTases"/>
    <property type="match status" value="1"/>
</dbReference>
<accession>A0A0B7IUL5</accession>
<keyword evidence="2" id="KW-1185">Reference proteome</keyword>
<organism evidence="1 2">
    <name type="scientific">Candidatus Methylopumilus turicensis</name>
    <dbReference type="NCBI Taxonomy" id="1581680"/>
    <lineage>
        <taxon>Bacteria</taxon>
        <taxon>Pseudomonadati</taxon>
        <taxon>Pseudomonadota</taxon>
        <taxon>Betaproteobacteria</taxon>
        <taxon>Nitrosomonadales</taxon>
        <taxon>Methylophilaceae</taxon>
        <taxon>Candidatus Methylopumilus</taxon>
    </lineage>
</organism>
<sequence>MLQKIWHRSAFYKAQAVKNAEFNKLSIQKMNLADSLIIKDVFDDKYIVQNGAFKGMKYISRATGSALLPKILGSYEEPIQDWIQEVLVKKNYSSILDIGCAEGYYACGFAMCLPNTQIIAYDIDLDARNNCSELKLLNGLQNIKIKAECSHSELDNNSKAGTLVFCDMEGFEEKLLDPKKVPNLQFVDLLIESHDCFVPNLSEILIERFYKTHSIRIVVDYPFRIKKYNTPNTASAKQFDYIVNEHRPDHMKFMFMETISGKI</sequence>
<dbReference type="AlphaFoldDB" id="A0A0B7IUL5"/>
<dbReference type="InterPro" id="IPR029063">
    <property type="entry name" value="SAM-dependent_MTases_sf"/>
</dbReference>
<reference evidence="2" key="1">
    <citation type="submission" date="2014-12" db="EMBL/GenBank/DDBJ databases">
        <authorList>
            <person name="Salcher M.M."/>
        </authorList>
    </citation>
    <scope>NUCLEOTIDE SEQUENCE [LARGE SCALE GENOMIC DNA]</scope>
    <source>
        <strain evidence="2">MMS-10A-171</strain>
    </source>
</reference>